<dbReference type="AlphaFoldDB" id="A0A418PNW5"/>
<name>A0A418PNW5_9BACT</name>
<dbReference type="OrthoDB" id="826539at2"/>
<gene>
    <name evidence="1" type="ORF">D0X99_16655</name>
</gene>
<dbReference type="RefSeq" id="WP_119478987.1">
    <property type="nucleotide sequence ID" value="NZ_QXML01000009.1"/>
</dbReference>
<evidence type="ECO:0000313" key="2">
    <source>
        <dbReference type="Proteomes" id="UP000283522"/>
    </source>
</evidence>
<organism evidence="1 2">
    <name type="scientific">Algoriphagus lacus</name>
    <dbReference type="NCBI Taxonomy" id="2056311"/>
    <lineage>
        <taxon>Bacteria</taxon>
        <taxon>Pseudomonadati</taxon>
        <taxon>Bacteroidota</taxon>
        <taxon>Cytophagia</taxon>
        <taxon>Cytophagales</taxon>
        <taxon>Cyclobacteriaceae</taxon>
        <taxon>Algoriphagus</taxon>
    </lineage>
</organism>
<dbReference type="EMBL" id="QXML01000009">
    <property type="protein sequence ID" value="RIW13401.1"/>
    <property type="molecule type" value="Genomic_DNA"/>
</dbReference>
<keyword evidence="2" id="KW-1185">Reference proteome</keyword>
<reference evidence="1 2" key="1">
    <citation type="submission" date="2018-09" db="EMBL/GenBank/DDBJ databases">
        <authorList>
            <person name="Wang X."/>
            <person name="Du Z."/>
        </authorList>
    </citation>
    <scope>NUCLEOTIDE SEQUENCE [LARGE SCALE GENOMIC DNA]</scope>
    <source>
        <strain evidence="1 2">N3</strain>
    </source>
</reference>
<protein>
    <recommendedName>
        <fullName evidence="3">DUF3892 domain-containing protein</fullName>
    </recommendedName>
</protein>
<sequence>MSHRFQILCIKTVKSPEGLKLSHIGGKNPLGETWSLTLEKANDFIKSGEMEFFITLEGKTYDFLVSGKGEGYLALASESKDFSLVYNLPGCP</sequence>
<accession>A0A418PNW5</accession>
<evidence type="ECO:0000313" key="1">
    <source>
        <dbReference type="EMBL" id="RIW13401.1"/>
    </source>
</evidence>
<proteinExistence type="predicted"/>
<comment type="caution">
    <text evidence="1">The sequence shown here is derived from an EMBL/GenBank/DDBJ whole genome shotgun (WGS) entry which is preliminary data.</text>
</comment>
<dbReference type="Proteomes" id="UP000283522">
    <property type="component" value="Unassembled WGS sequence"/>
</dbReference>
<evidence type="ECO:0008006" key="3">
    <source>
        <dbReference type="Google" id="ProtNLM"/>
    </source>
</evidence>